<keyword evidence="3" id="KW-0812">Transmembrane</keyword>
<feature type="region of interest" description="Disordered" evidence="2">
    <location>
        <begin position="649"/>
        <end position="678"/>
    </location>
</feature>
<dbReference type="RefSeq" id="WP_188370147.1">
    <property type="nucleotide sequence ID" value="NZ_BMFH01000001.1"/>
</dbReference>
<feature type="region of interest" description="Disordered" evidence="2">
    <location>
        <begin position="936"/>
        <end position="969"/>
    </location>
</feature>
<evidence type="ECO:0000313" key="4">
    <source>
        <dbReference type="EMBL" id="GGD50120.1"/>
    </source>
</evidence>
<sequence>MESYNGILDKLSGFITKYYRTRMVKGAFLFLALGLLFWLLLLSLEYFLWMGTTGRMVLFLMAIGGTLFLLVNYLGIPLMYLLRVRKGLSLKEAARIIGDHFPEVGDRLVNLLDLATDPEKSELLLASIDQRSQALSPIPFQQAIDIRKSLTYARYALIPLLALAGIWIAGKVGEYKESLDRVVHYDMAYEKPAPFHFLVLNSSLKTISKQDYTLRVGTEGDIKPEYASIVVDGKERMMLEEDGQFVYTFTAPEGSQEFYLTANEVRSRHYTLETIVPPVIEEFITVLNYPGYTGKPKDTILGTGNAVVPEGTEVNWIIRGENTGNVSQVTEDSVQSFIRSGDIFKLERTLDSDFSYEITTSNEELRDYERLEYKISVIRDAPPSILVTEVRDSILNALTYEGRAGDDYGLVRLDMVYYEENREDLAKKVQLDYPGDREYFFAYDFPTGLDLQSGKTYNFYFQVTDNDQRRGGKVSKSQVFSSVIPDPAQLEEQRLEEQKNTLEQWNKNLEEFGKQEEELKELEQNQKEKNVLDYNDQKAIKDFLKAQQKQEALMEKFSRKVQETLDDSRDETTVDKLLKERLQRQESEARKNEKLLEELQKLADKIDREELAKRLEEIGKRQQNNKRNLSQLLELTKQYYVTEKASKLSEDLRKMSEKQEELADSEKKGSEATQEQEGIKDQFDQLTEELEELRNSNQELKKPLPIDTSEDLQEKVQKDMQNAIEQLRGSEDSQEGIKDSQEESKKSQRSAAQKMKRMSEALQQSAMSGGAEGMAEDAEMLRQILENLIVFSLKQEDILDKLTQEEGGRNYSVSVVREEQQLRGLFEHVDDSLFALSLRQAEISEFVNEQITEVYYNIDSSLENLSEGQAYRAGAHQQAVLTAANSLADFLADVLSNMQQSLAQGQGSGKPQDGFQLPDIIKGQEELQGSMEQLGKDKTGVKGEEGKGQSDGQQGENTNGKEGSSGEGQIEEQELEALYEIYKQQQMIREKLEEQLEDMIRNEDRELARRLARQMEDFERDLIENGITERTMDKVNRIRQQLLRLENAAMEQGEDEERESDKALNRYDRPVIRKREAIMQDKGIIELLQRQALPLQEFYNEALKRYFREDD</sequence>
<feature type="coiled-coil region" evidence="1">
    <location>
        <begin position="975"/>
        <end position="1048"/>
    </location>
</feature>
<proteinExistence type="predicted"/>
<feature type="transmembrane region" description="Helical" evidence="3">
    <location>
        <begin position="56"/>
        <end position="82"/>
    </location>
</feature>
<dbReference type="EMBL" id="BMFH01000001">
    <property type="protein sequence ID" value="GGD50120.1"/>
    <property type="molecule type" value="Genomic_DNA"/>
</dbReference>
<organism evidence="4 5">
    <name type="scientific">Muriicola marianensis</name>
    <dbReference type="NCBI Taxonomy" id="1324801"/>
    <lineage>
        <taxon>Bacteria</taxon>
        <taxon>Pseudomonadati</taxon>
        <taxon>Bacteroidota</taxon>
        <taxon>Flavobacteriia</taxon>
        <taxon>Flavobacteriales</taxon>
        <taxon>Flavobacteriaceae</taxon>
        <taxon>Muriicola</taxon>
    </lineage>
</organism>
<keyword evidence="5" id="KW-1185">Reference proteome</keyword>
<feature type="region of interest" description="Disordered" evidence="2">
    <location>
        <begin position="727"/>
        <end position="773"/>
    </location>
</feature>
<feature type="coiled-coil region" evidence="1">
    <location>
        <begin position="488"/>
        <end position="532"/>
    </location>
</feature>
<feature type="transmembrane region" description="Helical" evidence="3">
    <location>
        <begin position="27"/>
        <end position="50"/>
    </location>
</feature>
<comment type="caution">
    <text evidence="4">The sequence shown here is derived from an EMBL/GenBank/DDBJ whole genome shotgun (WGS) entry which is preliminary data.</text>
</comment>
<accession>A0ABQ1QYF3</accession>
<evidence type="ECO:0000256" key="2">
    <source>
        <dbReference type="SAM" id="MobiDB-lite"/>
    </source>
</evidence>
<feature type="compositionally biased region" description="Basic and acidic residues" evidence="2">
    <location>
        <begin position="728"/>
        <end position="746"/>
    </location>
</feature>
<evidence type="ECO:0000256" key="3">
    <source>
        <dbReference type="SAM" id="Phobius"/>
    </source>
</evidence>
<keyword evidence="1" id="KW-0175">Coiled coil</keyword>
<name>A0ABQ1QYF3_9FLAO</name>
<gene>
    <name evidence="4" type="ORF">GCM10011361_15940</name>
</gene>
<evidence type="ECO:0000313" key="5">
    <source>
        <dbReference type="Proteomes" id="UP000625780"/>
    </source>
</evidence>
<feature type="transmembrane region" description="Helical" evidence="3">
    <location>
        <begin position="152"/>
        <end position="170"/>
    </location>
</feature>
<dbReference type="Proteomes" id="UP000625780">
    <property type="component" value="Unassembled WGS sequence"/>
</dbReference>
<protein>
    <submittedName>
        <fullName evidence="4">ATPase</fullName>
    </submittedName>
</protein>
<feature type="compositionally biased region" description="Basic and acidic residues" evidence="2">
    <location>
        <begin position="649"/>
        <end position="670"/>
    </location>
</feature>
<reference evidence="5" key="1">
    <citation type="journal article" date="2019" name="Int. J. Syst. Evol. Microbiol.">
        <title>The Global Catalogue of Microorganisms (GCM) 10K type strain sequencing project: providing services to taxonomists for standard genome sequencing and annotation.</title>
        <authorList>
            <consortium name="The Broad Institute Genomics Platform"/>
            <consortium name="The Broad Institute Genome Sequencing Center for Infectious Disease"/>
            <person name="Wu L."/>
            <person name="Ma J."/>
        </authorList>
    </citation>
    <scope>NUCLEOTIDE SEQUENCE [LARGE SCALE GENOMIC DNA]</scope>
    <source>
        <strain evidence="5">CGMCC 1.12606</strain>
    </source>
</reference>
<keyword evidence="3" id="KW-0472">Membrane</keyword>
<evidence type="ECO:0000256" key="1">
    <source>
        <dbReference type="SAM" id="Coils"/>
    </source>
</evidence>
<feature type="compositionally biased region" description="Basic and acidic residues" evidence="2">
    <location>
        <begin position="936"/>
        <end position="948"/>
    </location>
</feature>
<keyword evidence="3" id="KW-1133">Transmembrane helix</keyword>